<accession>A0AAN7S371</accession>
<dbReference type="EMBL" id="JAUNZN010000002">
    <property type="protein sequence ID" value="KAK4826730.1"/>
    <property type="molecule type" value="Genomic_DNA"/>
</dbReference>
<evidence type="ECO:0000313" key="2">
    <source>
        <dbReference type="EMBL" id="KAK4826730.1"/>
    </source>
</evidence>
<evidence type="ECO:0000256" key="1">
    <source>
        <dbReference type="SAM" id="MobiDB-lite"/>
    </source>
</evidence>
<feature type="region of interest" description="Disordered" evidence="1">
    <location>
        <begin position="1"/>
        <end position="24"/>
    </location>
</feature>
<name>A0AAN7S371_MYCAM</name>
<sequence>MLIREVRSSGLGDTSGVDGLSSPSSIDWTSTSRASYLLYRGTWEGKVGKEGVRLPPRAWTCLHSLFSFELLPSAQCRGIEDPLDPQDTISLLCGKGTLLVHVQLGVCHDPQVLLCRATFQLGVPQHILEHGIVPPQVQDFALSLDELHEVPVSPFLQPVQVPLDVSTTLWCVSHSSQLCAISILAEDALCSIIQIINEYVEQDWTQY</sequence>
<protein>
    <submittedName>
        <fullName evidence="2">Uncharacterized protein</fullName>
    </submittedName>
</protein>
<gene>
    <name evidence="2" type="ORF">QYF61_010983</name>
</gene>
<dbReference type="Proteomes" id="UP001333110">
    <property type="component" value="Unassembled WGS sequence"/>
</dbReference>
<keyword evidence="3" id="KW-1185">Reference proteome</keyword>
<evidence type="ECO:0000313" key="3">
    <source>
        <dbReference type="Proteomes" id="UP001333110"/>
    </source>
</evidence>
<proteinExistence type="predicted"/>
<dbReference type="AlphaFoldDB" id="A0AAN7S371"/>
<organism evidence="2 3">
    <name type="scientific">Mycteria americana</name>
    <name type="common">Wood stork</name>
    <dbReference type="NCBI Taxonomy" id="33587"/>
    <lineage>
        <taxon>Eukaryota</taxon>
        <taxon>Metazoa</taxon>
        <taxon>Chordata</taxon>
        <taxon>Craniata</taxon>
        <taxon>Vertebrata</taxon>
        <taxon>Euteleostomi</taxon>
        <taxon>Archelosauria</taxon>
        <taxon>Archosauria</taxon>
        <taxon>Dinosauria</taxon>
        <taxon>Saurischia</taxon>
        <taxon>Theropoda</taxon>
        <taxon>Coelurosauria</taxon>
        <taxon>Aves</taxon>
        <taxon>Neognathae</taxon>
        <taxon>Neoaves</taxon>
        <taxon>Aequornithes</taxon>
        <taxon>Ciconiiformes</taxon>
        <taxon>Ciconiidae</taxon>
        <taxon>Mycteria</taxon>
    </lineage>
</organism>
<comment type="caution">
    <text evidence="2">The sequence shown here is derived from an EMBL/GenBank/DDBJ whole genome shotgun (WGS) entry which is preliminary data.</text>
</comment>
<reference evidence="2 3" key="1">
    <citation type="journal article" date="2023" name="J. Hered.">
        <title>Chromosome-level genome of the wood stork (Mycteria americana) provides insight into avian chromosome evolution.</title>
        <authorList>
            <person name="Flamio R. Jr."/>
            <person name="Ramstad K.M."/>
        </authorList>
    </citation>
    <scope>NUCLEOTIDE SEQUENCE [LARGE SCALE GENOMIC DNA]</scope>
    <source>
        <strain evidence="2">JAX WOST 10</strain>
    </source>
</reference>